<dbReference type="EMBL" id="BJWK01000002">
    <property type="protein sequence ID" value="GEM06694.1"/>
    <property type="molecule type" value="Genomic_DNA"/>
</dbReference>
<feature type="region of interest" description="Disordered" evidence="1">
    <location>
        <begin position="306"/>
        <end position="325"/>
    </location>
</feature>
<reference evidence="2 3" key="1">
    <citation type="submission" date="2019-07" db="EMBL/GenBank/DDBJ databases">
        <title>Rhodotorula toruloides NBRC10032 genome sequencing.</title>
        <authorList>
            <person name="Shida Y."/>
            <person name="Takaku H."/>
            <person name="Ogasawara W."/>
            <person name="Mori K."/>
        </authorList>
    </citation>
    <scope>NUCLEOTIDE SEQUENCE [LARGE SCALE GENOMIC DNA]</scope>
    <source>
        <strain evidence="2 3">NBRC10032</strain>
    </source>
</reference>
<organism evidence="2 3">
    <name type="scientific">Rhodotorula toruloides</name>
    <name type="common">Yeast</name>
    <name type="synonym">Rhodosporidium toruloides</name>
    <dbReference type="NCBI Taxonomy" id="5286"/>
    <lineage>
        <taxon>Eukaryota</taxon>
        <taxon>Fungi</taxon>
        <taxon>Dikarya</taxon>
        <taxon>Basidiomycota</taxon>
        <taxon>Pucciniomycotina</taxon>
        <taxon>Microbotryomycetes</taxon>
        <taxon>Sporidiobolales</taxon>
        <taxon>Sporidiobolaceae</taxon>
        <taxon>Rhodotorula</taxon>
    </lineage>
</organism>
<evidence type="ECO:0000313" key="3">
    <source>
        <dbReference type="Proteomes" id="UP000321518"/>
    </source>
</evidence>
<accession>A0A511KBA4</accession>
<comment type="caution">
    <text evidence="2">The sequence shown here is derived from an EMBL/GenBank/DDBJ whole genome shotgun (WGS) entry which is preliminary data.</text>
</comment>
<feature type="region of interest" description="Disordered" evidence="1">
    <location>
        <begin position="438"/>
        <end position="469"/>
    </location>
</feature>
<dbReference type="AlphaFoldDB" id="A0A511KBA4"/>
<sequence length="469" mass="51028">MGSMGRVGNGQRQSLASSTRLVDGIDSSASPISRLPFELVYAIVRLASTPDTKPQHGGTVRSWHSYEAAAPFALVCKAWRQPAQTVLYSSVALIGARRARSFADALASSESAAQLARVATTYLVLGLDCDVERSHDASRGQLETSELLTDAVQACPAAVHLHIRPLHQDVRARLLPAVVCPKRALVTCILSPRIMGAVPWSGELWRLEDAARLAPTLQNLEQTALMAPLTPPDEGNISPPPPTFGALSLRRVKIHYGYPATILVAAFSQSPNIELLDLYFETAKPADKMIEAFSASAKSLRHVRYISNPTSPDSDGDTDSVNSSIEDGERAPLFDLVLPSLLRLETLRVSATEISHAALLNLPPALRRLTIKSYNVGSRFTRSGLVRFLKRDDLALPDSFTDLVVVDTPEQWHTAAIAEITDECAKRDVRFVFRNDFEQEGEDESGTEFSSRKSFEEGGMAVPASSQSV</sequence>
<proteinExistence type="predicted"/>
<evidence type="ECO:0000313" key="2">
    <source>
        <dbReference type="EMBL" id="GEM06694.1"/>
    </source>
</evidence>
<protein>
    <submittedName>
        <fullName evidence="2">Proteophosphoglycan 5</fullName>
    </submittedName>
</protein>
<name>A0A511KBA4_RHOTO</name>
<gene>
    <name evidence="2" type="ORF">Rt10032_c02g0711</name>
</gene>
<dbReference type="Proteomes" id="UP000321518">
    <property type="component" value="Unassembled WGS sequence"/>
</dbReference>
<dbReference type="OrthoDB" id="2522283at2759"/>
<evidence type="ECO:0000256" key="1">
    <source>
        <dbReference type="SAM" id="MobiDB-lite"/>
    </source>
</evidence>